<keyword evidence="2" id="KW-0418">Kinase</keyword>
<dbReference type="KEGG" id="aacx:DEACI_1726"/>
<dbReference type="InterPro" id="IPR003593">
    <property type="entry name" value="AAA+_ATPase"/>
</dbReference>
<dbReference type="AlphaFoldDB" id="A0A8S0VWP1"/>
<dbReference type="GO" id="GO:0005524">
    <property type="term" value="F:ATP binding"/>
    <property type="evidence" value="ECO:0007669"/>
    <property type="project" value="InterPro"/>
</dbReference>
<dbReference type="InterPro" id="IPR027417">
    <property type="entry name" value="P-loop_NTPase"/>
</dbReference>
<dbReference type="Proteomes" id="UP001071230">
    <property type="component" value="Unassembled WGS sequence"/>
</dbReference>
<dbReference type="GO" id="GO:0004849">
    <property type="term" value="F:uridine kinase activity"/>
    <property type="evidence" value="ECO:0007669"/>
    <property type="project" value="UniProtKB-EC"/>
</dbReference>
<proteinExistence type="predicted"/>
<reference evidence="3" key="1">
    <citation type="submission" date="2014-11" db="EMBL/GenBank/DDBJ databases">
        <authorList>
            <person name="Hornung B.V."/>
        </authorList>
    </citation>
    <scope>NUCLEOTIDE SEQUENCE</scope>
    <source>
        <strain evidence="3">INE</strain>
    </source>
</reference>
<evidence type="ECO:0000313" key="3">
    <source>
        <dbReference type="EMBL" id="CEJ06947.1"/>
    </source>
</evidence>
<dbReference type="InterPro" id="IPR006083">
    <property type="entry name" value="PRK/URK"/>
</dbReference>
<dbReference type="EC" id="2.7.1.48" evidence="2 3"/>
<keyword evidence="4" id="KW-1185">Reference proteome</keyword>
<dbReference type="PRINTS" id="PR00988">
    <property type="entry name" value="URIDINKINASE"/>
</dbReference>
<dbReference type="SUPFAM" id="SSF55186">
    <property type="entry name" value="ThrRS/AlaRS common domain"/>
    <property type="match status" value="1"/>
</dbReference>
<dbReference type="Pfam" id="PF00485">
    <property type="entry name" value="PRK"/>
    <property type="match status" value="1"/>
</dbReference>
<keyword evidence="2" id="KW-0808">Transferase</keyword>
<dbReference type="PANTHER" id="PTHR10285">
    <property type="entry name" value="URIDINE KINASE"/>
    <property type="match status" value="1"/>
</dbReference>
<dbReference type="InterPro" id="IPR018163">
    <property type="entry name" value="Thr/Ala-tRNA-synth_IIc_edit"/>
</dbReference>
<organism evidence="2">
    <name type="scientific">Acididesulfobacillus acetoxydans</name>
    <dbReference type="NCBI Taxonomy" id="1561005"/>
    <lineage>
        <taxon>Bacteria</taxon>
        <taxon>Bacillati</taxon>
        <taxon>Bacillota</taxon>
        <taxon>Clostridia</taxon>
        <taxon>Eubacteriales</taxon>
        <taxon>Peptococcaceae</taxon>
        <taxon>Acididesulfobacillus</taxon>
    </lineage>
</organism>
<dbReference type="EMBL" id="LR746496">
    <property type="protein sequence ID" value="CAA7601073.1"/>
    <property type="molecule type" value="Genomic_DNA"/>
</dbReference>
<dbReference type="Gene3D" id="3.40.50.300">
    <property type="entry name" value="P-loop containing nucleotide triphosphate hydrolases"/>
    <property type="match status" value="1"/>
</dbReference>
<sequence>MKRMSENTLRQYRQTAILGLILTVEKLFPTEQLKIAHSILNGIYCELERSLLSSREVRNIEDKLREWARRDTPITCTPGDDGFFHCELNGRQIKSLYPSRSHSGSLRDFRLVHYPPGFILLFPDPEDSEQSSPFVLPEKLSATFSESQRWVENLNLDEVSDINRIIADQRSYEITALAEALHEKKISLIADRILEQKRHTRIVLISGPSSSGKTTFAQRLSTQLRVNGLKPVPLSLDNYFLAREDTPRDASGQPDFEALEALDLGLLNRQLDILSRGGEAEVPIFDFVQGRRRPVGETLVLKPDEILVIEGIHGLNPRLAPSLGRSQTFKIYVSALFQLNVDPLNRIPTTEVRLIRRLVRDDQFRGIDPIRTLSQWPSVRRGENNAIFPYQEEADVMFNSSLLYELNALRPYAEPLLVNIPPGNPHCETAERLLRLLSFFTPLVPDKVPPSSILREFIGGSIYPV</sequence>
<dbReference type="SUPFAM" id="SSF52540">
    <property type="entry name" value="P-loop containing nucleoside triphosphate hydrolases"/>
    <property type="match status" value="1"/>
</dbReference>
<dbReference type="SMART" id="SM00382">
    <property type="entry name" value="AAA"/>
    <property type="match status" value="1"/>
</dbReference>
<dbReference type="EMBL" id="CDGJ01000036">
    <property type="protein sequence ID" value="CEJ06947.1"/>
    <property type="molecule type" value="Genomic_DNA"/>
</dbReference>
<feature type="domain" description="AAA+ ATPase" evidence="1">
    <location>
        <begin position="199"/>
        <end position="360"/>
    </location>
</feature>
<evidence type="ECO:0000259" key="1">
    <source>
        <dbReference type="SMART" id="SM00382"/>
    </source>
</evidence>
<evidence type="ECO:0000313" key="4">
    <source>
        <dbReference type="Proteomes" id="UP001071230"/>
    </source>
</evidence>
<gene>
    <name evidence="3" type="ORF">DEACI_1401</name>
    <name evidence="2" type="ORF">DEACI_1726</name>
</gene>
<evidence type="ECO:0000313" key="2">
    <source>
        <dbReference type="EMBL" id="CAA7601073.1"/>
    </source>
</evidence>
<accession>A0A8S0VWP1</accession>
<dbReference type="CDD" id="cd02028">
    <property type="entry name" value="UMPK_like"/>
    <property type="match status" value="1"/>
</dbReference>
<name>A0A8S0VWP1_9FIRM</name>
<protein>
    <submittedName>
        <fullName evidence="2 3">Uridine kinase</fullName>
        <ecNumber evidence="2 3">2.7.1.48</ecNumber>
    </submittedName>
</protein>
<dbReference type="Proteomes" id="UP000836597">
    <property type="component" value="Chromosome"/>
</dbReference>
<reference evidence="2" key="2">
    <citation type="submission" date="2020-01" db="EMBL/GenBank/DDBJ databases">
        <authorList>
            <person name="Hornung B."/>
        </authorList>
    </citation>
    <scope>NUCLEOTIDE SEQUENCE</scope>
    <source>
        <strain evidence="2">PacBioINE</strain>
    </source>
</reference>